<dbReference type="Pfam" id="PF00538">
    <property type="entry name" value="Linker_histone"/>
    <property type="match status" value="1"/>
</dbReference>
<dbReference type="SUPFAM" id="SSF46785">
    <property type="entry name" value="Winged helix' DNA-binding domain"/>
    <property type="match status" value="1"/>
</dbReference>
<dbReference type="SMART" id="SM00526">
    <property type="entry name" value="H15"/>
    <property type="match status" value="1"/>
</dbReference>
<evidence type="ECO:0000313" key="4">
    <source>
        <dbReference type="Proteomes" id="UP001497512"/>
    </source>
</evidence>
<dbReference type="Gene3D" id="1.10.10.10">
    <property type="entry name" value="Winged helix-like DNA-binding domain superfamily/Winged helix DNA-binding domain"/>
    <property type="match status" value="1"/>
</dbReference>
<feature type="compositionally biased region" description="Basic residues" evidence="1">
    <location>
        <begin position="108"/>
        <end position="144"/>
    </location>
</feature>
<evidence type="ECO:0000256" key="1">
    <source>
        <dbReference type="SAM" id="MobiDB-lite"/>
    </source>
</evidence>
<dbReference type="Proteomes" id="UP001497512">
    <property type="component" value="Chromosome 2"/>
</dbReference>
<feature type="region of interest" description="Disordered" evidence="1">
    <location>
        <begin position="95"/>
        <end position="220"/>
    </location>
</feature>
<feature type="compositionally biased region" description="Polar residues" evidence="1">
    <location>
        <begin position="184"/>
        <end position="213"/>
    </location>
</feature>
<organism evidence="3 4">
    <name type="scientific">Sphagnum troendelagicum</name>
    <dbReference type="NCBI Taxonomy" id="128251"/>
    <lineage>
        <taxon>Eukaryota</taxon>
        <taxon>Viridiplantae</taxon>
        <taxon>Streptophyta</taxon>
        <taxon>Embryophyta</taxon>
        <taxon>Bryophyta</taxon>
        <taxon>Sphagnophytina</taxon>
        <taxon>Sphagnopsida</taxon>
        <taxon>Sphagnales</taxon>
        <taxon>Sphagnaceae</taxon>
        <taxon>Sphagnum</taxon>
    </lineage>
</organism>
<dbReference type="InterPro" id="IPR005818">
    <property type="entry name" value="Histone_H1/H5_H15"/>
</dbReference>
<dbReference type="InterPro" id="IPR036388">
    <property type="entry name" value="WH-like_DNA-bd_sf"/>
</dbReference>
<accession>A0ABP0U700</accession>
<dbReference type="InterPro" id="IPR036390">
    <property type="entry name" value="WH_DNA-bd_sf"/>
</dbReference>
<proteinExistence type="predicted"/>
<feature type="domain" description="H15" evidence="2">
    <location>
        <begin position="31"/>
        <end position="100"/>
    </location>
</feature>
<evidence type="ECO:0000313" key="3">
    <source>
        <dbReference type="EMBL" id="CAK9214413.1"/>
    </source>
</evidence>
<keyword evidence="4" id="KW-1185">Reference proteome</keyword>
<feature type="compositionally biased region" description="Polar residues" evidence="1">
    <location>
        <begin position="95"/>
        <end position="107"/>
    </location>
</feature>
<evidence type="ECO:0000259" key="2">
    <source>
        <dbReference type="PROSITE" id="PS51504"/>
    </source>
</evidence>
<protein>
    <recommendedName>
        <fullName evidence="2">H15 domain-containing protein</fullName>
    </recommendedName>
</protein>
<reference evidence="3" key="1">
    <citation type="submission" date="2024-02" db="EMBL/GenBank/DDBJ databases">
        <authorList>
            <consortium name="ELIXIR-Norway"/>
            <consortium name="Elixir Norway"/>
        </authorList>
    </citation>
    <scope>NUCLEOTIDE SEQUENCE</scope>
</reference>
<feature type="compositionally biased region" description="Polar residues" evidence="1">
    <location>
        <begin position="165"/>
        <end position="176"/>
    </location>
</feature>
<dbReference type="EMBL" id="OZ019894">
    <property type="protein sequence ID" value="CAK9214413.1"/>
    <property type="molecule type" value="Genomic_DNA"/>
</dbReference>
<name>A0ABP0U700_9BRYO</name>
<sequence length="220" mass="25173">MEIEGSQKGQAKILHKPTIIQPKTQDTHTNNDFQYANLIHNTITTLNSCKGSSAIAIRKYIEKVYGPLGPNYRQEIGSTIKRMISNGELIRNGHNFQVSTPSLSCKSSTKKHKQKPMNAKRIKRRHQKKIHKPRNGKRKYKKQTKHYEGYSYKRKKRKESPKCESYSSSDYGNNSCHSRDKAKQNSMQTSNVSMSLQSQYSGSIRGSIPSTKKQSFDAFQ</sequence>
<gene>
    <name evidence="3" type="ORF">CSSPTR1EN2_LOCUS12219</name>
</gene>
<dbReference type="PROSITE" id="PS51504">
    <property type="entry name" value="H15"/>
    <property type="match status" value="1"/>
</dbReference>